<dbReference type="EMBL" id="JANUGW010000009">
    <property type="protein sequence ID" value="MCS0582810.1"/>
    <property type="molecule type" value="Genomic_DNA"/>
</dbReference>
<evidence type="ECO:0000256" key="6">
    <source>
        <dbReference type="ARBA" id="ARBA00023049"/>
    </source>
</evidence>
<dbReference type="Gene3D" id="2.70.70.10">
    <property type="entry name" value="Glucose Permease (Domain IIA)"/>
    <property type="match status" value="1"/>
</dbReference>
<dbReference type="Proteomes" id="UP001204151">
    <property type="component" value="Unassembled WGS sequence"/>
</dbReference>
<dbReference type="CDD" id="cd12797">
    <property type="entry name" value="M23_peptidase"/>
    <property type="match status" value="1"/>
</dbReference>
<evidence type="ECO:0000256" key="3">
    <source>
        <dbReference type="ARBA" id="ARBA00022723"/>
    </source>
</evidence>
<name>A0ABT1ZSA1_9BURK</name>
<evidence type="ECO:0000256" key="5">
    <source>
        <dbReference type="ARBA" id="ARBA00022833"/>
    </source>
</evidence>
<keyword evidence="4" id="KW-0378">Hydrolase</keyword>
<evidence type="ECO:0000256" key="1">
    <source>
        <dbReference type="ARBA" id="ARBA00001947"/>
    </source>
</evidence>
<dbReference type="PANTHER" id="PTHR21666">
    <property type="entry name" value="PEPTIDASE-RELATED"/>
    <property type="match status" value="1"/>
</dbReference>
<dbReference type="RefSeq" id="WP_258817401.1">
    <property type="nucleotide sequence ID" value="NZ_JANUGW010000009.1"/>
</dbReference>
<feature type="region of interest" description="Disordered" evidence="7">
    <location>
        <begin position="69"/>
        <end position="96"/>
    </location>
</feature>
<accession>A0ABT1ZSA1</accession>
<evidence type="ECO:0000313" key="9">
    <source>
        <dbReference type="EMBL" id="MCS0582810.1"/>
    </source>
</evidence>
<keyword evidence="10" id="KW-1185">Reference proteome</keyword>
<evidence type="ECO:0000256" key="2">
    <source>
        <dbReference type="ARBA" id="ARBA00022670"/>
    </source>
</evidence>
<dbReference type="PANTHER" id="PTHR21666:SF288">
    <property type="entry name" value="CELL DIVISION PROTEIN YTFB"/>
    <property type="match status" value="1"/>
</dbReference>
<evidence type="ECO:0000259" key="8">
    <source>
        <dbReference type="Pfam" id="PF01551"/>
    </source>
</evidence>
<comment type="caution">
    <text evidence="9">The sequence shown here is derived from an EMBL/GenBank/DDBJ whole genome shotgun (WGS) entry which is preliminary data.</text>
</comment>
<evidence type="ECO:0000256" key="4">
    <source>
        <dbReference type="ARBA" id="ARBA00022801"/>
    </source>
</evidence>
<evidence type="ECO:0000313" key="10">
    <source>
        <dbReference type="Proteomes" id="UP001204151"/>
    </source>
</evidence>
<organism evidence="9 10">
    <name type="scientific">Massilia pinisoli</name>
    <dbReference type="NCBI Taxonomy" id="1772194"/>
    <lineage>
        <taxon>Bacteria</taxon>
        <taxon>Pseudomonadati</taxon>
        <taxon>Pseudomonadota</taxon>
        <taxon>Betaproteobacteria</taxon>
        <taxon>Burkholderiales</taxon>
        <taxon>Oxalobacteraceae</taxon>
        <taxon>Telluria group</taxon>
        <taxon>Massilia</taxon>
    </lineage>
</organism>
<gene>
    <name evidence="9" type="ORF">NX784_14550</name>
</gene>
<keyword evidence="5" id="KW-0862">Zinc</keyword>
<protein>
    <submittedName>
        <fullName evidence="9">M23 family metallopeptidase</fullName>
    </submittedName>
</protein>
<dbReference type="InterPro" id="IPR016047">
    <property type="entry name" value="M23ase_b-sheet_dom"/>
</dbReference>
<comment type="cofactor">
    <cofactor evidence="1">
        <name>Zn(2+)</name>
        <dbReference type="ChEBI" id="CHEBI:29105"/>
    </cofactor>
</comment>
<dbReference type="SUPFAM" id="SSF51261">
    <property type="entry name" value="Duplicated hybrid motif"/>
    <property type="match status" value="1"/>
</dbReference>
<reference evidence="9 10" key="1">
    <citation type="submission" date="2022-08" db="EMBL/GenBank/DDBJ databases">
        <title>Reclassification of Massilia species as members of the genera Telluria, Duganella, Pseudoduganella, Mokoshia gen. nov. and Zemynaea gen. nov. using orthogonal and non-orthogonal genome-based approaches.</title>
        <authorList>
            <person name="Bowman J.P."/>
        </authorList>
    </citation>
    <scope>NUCLEOTIDE SEQUENCE [LARGE SCALE GENOMIC DNA]</scope>
    <source>
        <strain evidence="9 10">JCM 31316</strain>
    </source>
</reference>
<proteinExistence type="predicted"/>
<dbReference type="Pfam" id="PF01551">
    <property type="entry name" value="Peptidase_M23"/>
    <property type="match status" value="1"/>
</dbReference>
<feature type="compositionally biased region" description="Low complexity" evidence="7">
    <location>
        <begin position="79"/>
        <end position="96"/>
    </location>
</feature>
<evidence type="ECO:0000256" key="7">
    <source>
        <dbReference type="SAM" id="MobiDB-lite"/>
    </source>
</evidence>
<feature type="domain" description="M23ase beta-sheet core" evidence="8">
    <location>
        <begin position="130"/>
        <end position="237"/>
    </location>
</feature>
<dbReference type="InterPro" id="IPR050570">
    <property type="entry name" value="Cell_wall_metabolism_enzyme"/>
</dbReference>
<sequence length="243" mass="25622">MRWLLTFVLGVLVGAGGLFVWLRQMPHAPTAPAVAVNTGSLPAPAAPGPGLDGKLPPAPQVMPDLTELDLPLRPGGTDAPATAAAPASASASTSAPAPAAAQGKLMVPVEGMPLAKITDTFDQPRGTERHHEALDIMAPKGTKVIATADGKIVKLFTSKPGGLTVYQFDPTEKYAYYYAHLDRYADGLKEGMDVKRGDLIGYVGSSGNADPNAPHLHFAVFELTPEKQWWKGTPVDPYPLLQP</sequence>
<keyword evidence="2" id="KW-0645">Protease</keyword>
<dbReference type="InterPro" id="IPR011055">
    <property type="entry name" value="Dup_hybrid_motif"/>
</dbReference>
<keyword evidence="6" id="KW-0482">Metalloprotease</keyword>
<keyword evidence="3" id="KW-0479">Metal-binding</keyword>